<name>A0A8E7EIA5_9EURY</name>
<accession>A0A8E7EIA5</accession>
<dbReference type="EMBL" id="CP075546">
    <property type="protein sequence ID" value="QVV90268.1"/>
    <property type="molecule type" value="Genomic_DNA"/>
</dbReference>
<feature type="transmembrane region" description="Helical" evidence="1">
    <location>
        <begin position="455"/>
        <end position="477"/>
    </location>
</feature>
<organism evidence="2 3">
    <name type="scientific">Methanospirillum purgamenti</name>
    <dbReference type="NCBI Taxonomy" id="2834276"/>
    <lineage>
        <taxon>Archaea</taxon>
        <taxon>Methanobacteriati</taxon>
        <taxon>Methanobacteriota</taxon>
        <taxon>Stenosarchaea group</taxon>
        <taxon>Methanomicrobia</taxon>
        <taxon>Methanomicrobiales</taxon>
        <taxon>Methanospirillaceae</taxon>
        <taxon>Methanospirillum</taxon>
    </lineage>
</organism>
<dbReference type="PANTHER" id="PTHR35902:SF3">
    <property type="entry name" value="NPCBM-ASSOCIATED, NEW3 DOMAIN OF ALPHA-GALACTOSIDASE"/>
    <property type="match status" value="1"/>
</dbReference>
<dbReference type="Gene3D" id="2.60.40.10">
    <property type="entry name" value="Immunoglobulins"/>
    <property type="match status" value="1"/>
</dbReference>
<dbReference type="KEGG" id="mrtj:KHC33_07245"/>
<dbReference type="AlphaFoldDB" id="A0A8E7EIA5"/>
<reference evidence="2 3" key="1">
    <citation type="submission" date="2021-05" db="EMBL/GenBank/DDBJ databases">
        <title>A novel Methanospirillum isolate from a pyrite-forming mixed culture.</title>
        <authorList>
            <person name="Bunk B."/>
            <person name="Sproer C."/>
            <person name="Spring S."/>
            <person name="Pester M."/>
        </authorList>
    </citation>
    <scope>NUCLEOTIDE SEQUENCE [LARGE SCALE GENOMIC DNA]</scope>
    <source>
        <strain evidence="2 3">J.3.6.1-F.2.7.3</strain>
    </source>
</reference>
<evidence type="ECO:0000313" key="2">
    <source>
        <dbReference type="EMBL" id="QVV90268.1"/>
    </source>
</evidence>
<dbReference type="RefSeq" id="WP_214421039.1">
    <property type="nucleotide sequence ID" value="NZ_CP075546.1"/>
</dbReference>
<feature type="transmembrane region" description="Helical" evidence="1">
    <location>
        <begin position="53"/>
        <end position="77"/>
    </location>
</feature>
<evidence type="ECO:0000313" key="3">
    <source>
        <dbReference type="Proteomes" id="UP000680656"/>
    </source>
</evidence>
<dbReference type="PANTHER" id="PTHR35902">
    <property type="entry name" value="S-LAYER DOMAIN-LIKE PROTEIN-RELATED"/>
    <property type="match status" value="1"/>
</dbReference>
<gene>
    <name evidence="2" type="ORF">KHC33_07245</name>
</gene>
<keyword evidence="3" id="KW-1185">Reference proteome</keyword>
<protein>
    <submittedName>
        <fullName evidence="2">S-layer protein</fullName>
    </submittedName>
</protein>
<sequence length="486" mass="52318">MDKTLEKPDKNGSPDFWNVGANTMTNNSHSLIPEKQVFLSDSHQKTGRTCISIGWNFVLILTTLMVLSACITTPVLAGTKYMSGSPDLSVSIEGNNEFTPGTSVPLTVMVQNSGINQMKFVQSGIVETDDNPSTAKMVTVTLHPGDSPILVKSDSQMIGDVDSSESVPATFEIRIPDEARAGTYNVPIVLDYTYLGNSEQVGTDSIVYRYINKKDEKILPFVVKSAINLDIVDIQSDSISAGSSGYITLTLKNTGTDAGKKAVAKLVRDENSPIIPVDSNVFLGEFNPDDTMQAKFKVSVSEDAEPHQYPLSLLVTYENADGETVDTPVQKFGIPVGSKVTFTITNPPAEIRPGQKVILEVGYRNDGSVPVFGAEARLSAVDPFTSDDDLAYIGDLKPGETGIAHFKVSVGSDATVKSYGLDSEVKYRDALDDSQISDTIKIPVTIVEKEGIGALLGNPIVIAVLLMIILGAGYYIYTNRKAIPTK</sequence>
<dbReference type="Proteomes" id="UP000680656">
    <property type="component" value="Chromosome"/>
</dbReference>
<keyword evidence="1" id="KW-0812">Transmembrane</keyword>
<dbReference type="GeneID" id="65096967"/>
<proteinExistence type="predicted"/>
<keyword evidence="1" id="KW-1133">Transmembrane helix</keyword>
<keyword evidence="1" id="KW-0472">Membrane</keyword>
<evidence type="ECO:0000256" key="1">
    <source>
        <dbReference type="SAM" id="Phobius"/>
    </source>
</evidence>
<dbReference type="InterPro" id="IPR013783">
    <property type="entry name" value="Ig-like_fold"/>
</dbReference>